<evidence type="ECO:0000256" key="6">
    <source>
        <dbReference type="PROSITE-ProRule" id="PRU01016"/>
    </source>
</evidence>
<reference evidence="9 10" key="1">
    <citation type="journal article" date="2015" name="Genome Announc.">
        <title>Complete Genome Sequence of the Campylobacter ureolyticus Clinical Isolate RIGS 9880.</title>
        <authorList>
            <person name="Miller W.G."/>
            <person name="Yee E."/>
            <person name="On S.L."/>
            <person name="Andersen L.P."/>
            <person name="Bono J.L."/>
        </authorList>
    </citation>
    <scope>NUCLEOTIDE SEQUENCE [LARGE SCALE GENOMIC DNA]</scope>
    <source>
        <strain evidence="9 10">RIGS 9880</strain>
    </source>
</reference>
<dbReference type="GO" id="GO:0032259">
    <property type="term" value="P:methylation"/>
    <property type="evidence" value="ECO:0007669"/>
    <property type="project" value="UniProtKB-KW"/>
</dbReference>
<dbReference type="PRINTS" id="PR00105">
    <property type="entry name" value="C5METTRFRASE"/>
</dbReference>
<comment type="similarity">
    <text evidence="6 7">Belongs to the class I-like SAM-binding methyltransferase superfamily. C5-methyltransferase family.</text>
</comment>
<dbReference type="KEGG" id="cure:CUREO_1163"/>
<evidence type="ECO:0000313" key="10">
    <source>
        <dbReference type="Proteomes" id="UP000063971"/>
    </source>
</evidence>
<dbReference type="GO" id="GO:0009307">
    <property type="term" value="P:DNA restriction-modification system"/>
    <property type="evidence" value="ECO:0007669"/>
    <property type="project" value="UniProtKB-KW"/>
</dbReference>
<organism evidence="9 10">
    <name type="scientific">Campylobacter ureolyticus RIGS 9880</name>
    <dbReference type="NCBI Taxonomy" id="1032069"/>
    <lineage>
        <taxon>Bacteria</taxon>
        <taxon>Pseudomonadati</taxon>
        <taxon>Campylobacterota</taxon>
        <taxon>Epsilonproteobacteria</taxon>
        <taxon>Campylobacterales</taxon>
        <taxon>Campylobacteraceae</taxon>
        <taxon>Campylobacter</taxon>
    </lineage>
</organism>
<dbReference type="AlphaFoldDB" id="A0AAU8UDD4"/>
<dbReference type="InterPro" id="IPR050750">
    <property type="entry name" value="C5-MTase"/>
</dbReference>
<evidence type="ECO:0000256" key="1">
    <source>
        <dbReference type="ARBA" id="ARBA00022603"/>
    </source>
</evidence>
<evidence type="ECO:0000256" key="8">
    <source>
        <dbReference type="RuleBase" id="RU000417"/>
    </source>
</evidence>
<dbReference type="InterPro" id="IPR018117">
    <property type="entry name" value="C5_DNA_meth_AS"/>
</dbReference>
<evidence type="ECO:0000256" key="3">
    <source>
        <dbReference type="ARBA" id="ARBA00022691"/>
    </source>
</evidence>
<dbReference type="PROSITE" id="PS51679">
    <property type="entry name" value="SAM_MT_C5"/>
    <property type="match status" value="1"/>
</dbReference>
<dbReference type="GO" id="GO:0003886">
    <property type="term" value="F:DNA (cytosine-5-)-methyltransferase activity"/>
    <property type="evidence" value="ECO:0007669"/>
    <property type="project" value="UniProtKB-EC"/>
</dbReference>
<feature type="active site" evidence="6">
    <location>
        <position position="167"/>
    </location>
</feature>
<dbReference type="PANTHER" id="PTHR46098:SF1">
    <property type="entry name" value="TRNA (CYTOSINE(38)-C(5))-METHYLTRANSFERASE"/>
    <property type="match status" value="1"/>
</dbReference>
<gene>
    <name evidence="9" type="ORF">CUREO_1163</name>
</gene>
<dbReference type="EMBL" id="CP012195">
    <property type="protein sequence ID" value="AKT91009.1"/>
    <property type="molecule type" value="Genomic_DNA"/>
</dbReference>
<comment type="catalytic activity">
    <reaction evidence="5 8">
        <text>a 2'-deoxycytidine in DNA + S-adenosyl-L-methionine = a 5-methyl-2'-deoxycytidine in DNA + S-adenosyl-L-homocysteine + H(+)</text>
        <dbReference type="Rhea" id="RHEA:13681"/>
        <dbReference type="Rhea" id="RHEA-COMP:11369"/>
        <dbReference type="Rhea" id="RHEA-COMP:11370"/>
        <dbReference type="ChEBI" id="CHEBI:15378"/>
        <dbReference type="ChEBI" id="CHEBI:57856"/>
        <dbReference type="ChEBI" id="CHEBI:59789"/>
        <dbReference type="ChEBI" id="CHEBI:85452"/>
        <dbReference type="ChEBI" id="CHEBI:85454"/>
        <dbReference type="EC" id="2.1.1.37"/>
    </reaction>
</comment>
<evidence type="ECO:0000256" key="2">
    <source>
        <dbReference type="ARBA" id="ARBA00022679"/>
    </source>
</evidence>
<name>A0AAU8UDD4_9BACT</name>
<dbReference type="NCBIfam" id="TIGR00675">
    <property type="entry name" value="dcm"/>
    <property type="match status" value="1"/>
</dbReference>
<evidence type="ECO:0000256" key="5">
    <source>
        <dbReference type="ARBA" id="ARBA00047422"/>
    </source>
</evidence>
<dbReference type="SUPFAM" id="SSF53335">
    <property type="entry name" value="S-adenosyl-L-methionine-dependent methyltransferases"/>
    <property type="match status" value="1"/>
</dbReference>
<dbReference type="Gene3D" id="3.90.120.10">
    <property type="entry name" value="DNA Methylase, subunit A, domain 2"/>
    <property type="match status" value="1"/>
</dbReference>
<evidence type="ECO:0000256" key="7">
    <source>
        <dbReference type="RuleBase" id="RU000416"/>
    </source>
</evidence>
<dbReference type="InterPro" id="IPR029063">
    <property type="entry name" value="SAM-dependent_MTases_sf"/>
</dbReference>
<evidence type="ECO:0000256" key="4">
    <source>
        <dbReference type="ARBA" id="ARBA00022747"/>
    </source>
</evidence>
<sequence length="522" mass="58919">MKKQCISAIIKLIKENLLVGDFMHGGMRQGAGRKTVHDKKQAVSVYINSEEKELIENLPLPNCTSFSGRIRELIELGIDLINVDIKENEKQVTYIDLFSGLGGIRIGFEQALADNKLFGKCVFSSDIKESAIKAYKDNFGEDPKCDITKINPSNLPNFDFLLAGFPCQAFSQAGLGLGFQDARGTLFFDVAKILLAKKPIGFVLENVEGLVNHDKGKTFKVIKNTLEELGYDIDARVLNAKDFGLAQSRNRIYIIGIKNAIVKKLEGFKSKKSVLKDIIDENIKAKETNFTKKLLSHYDIEELYGKAIKDKRGGDNNIHSWDIELKGKVTLEQKELLEKLLRQRRNKKWADIIGIDWMDGMPLTTEMIKSFYSHENLEEMLKDLVEKGYLVYEHPKKRVGNRRVKDESLERGYNIVTGKLSFEFSKILNPNEVAPALVATDVHKLGVPIKNGIRSLTINECLKLFGFPENYSLNSIKKSEALDLLGNTVCIPVIRAVSSRLIESYVESVKFDENQRTTRAAY</sequence>
<dbReference type="CDD" id="cd00315">
    <property type="entry name" value="Cyt_C5_DNA_methylase"/>
    <property type="match status" value="1"/>
</dbReference>
<dbReference type="PROSITE" id="PS00094">
    <property type="entry name" value="C5_MTASE_1"/>
    <property type="match status" value="1"/>
</dbReference>
<dbReference type="Proteomes" id="UP000063971">
    <property type="component" value="Chromosome"/>
</dbReference>
<keyword evidence="4" id="KW-0680">Restriction system</keyword>
<proteinExistence type="inferred from homology"/>
<dbReference type="Gene3D" id="3.40.50.150">
    <property type="entry name" value="Vaccinia Virus protein VP39"/>
    <property type="match status" value="1"/>
</dbReference>
<dbReference type="InterPro" id="IPR001525">
    <property type="entry name" value="C5_MeTfrase"/>
</dbReference>
<accession>A0AAU8UDD4</accession>
<keyword evidence="3 6" id="KW-0949">S-adenosyl-L-methionine</keyword>
<keyword evidence="2 6" id="KW-0808">Transferase</keyword>
<evidence type="ECO:0000313" key="9">
    <source>
        <dbReference type="EMBL" id="AKT91009.1"/>
    </source>
</evidence>
<dbReference type="REBASE" id="120115">
    <property type="entry name" value="M.Cur9880ORF1163P"/>
</dbReference>
<dbReference type="PANTHER" id="PTHR46098">
    <property type="entry name" value="TRNA (CYTOSINE(38)-C(5))-METHYLTRANSFERASE"/>
    <property type="match status" value="1"/>
</dbReference>
<dbReference type="Pfam" id="PF00145">
    <property type="entry name" value="DNA_methylase"/>
    <property type="match status" value="1"/>
</dbReference>
<keyword evidence="1 6" id="KW-0489">Methyltransferase</keyword>
<protein>
    <recommendedName>
        <fullName evidence="8">Cytosine-specific methyltransferase</fullName>
        <ecNumber evidence="8">2.1.1.37</ecNumber>
    </recommendedName>
</protein>
<dbReference type="EC" id="2.1.1.37" evidence="8"/>